<organism evidence="5 6">
    <name type="scientific">Trapa incisa</name>
    <dbReference type="NCBI Taxonomy" id="236973"/>
    <lineage>
        <taxon>Eukaryota</taxon>
        <taxon>Viridiplantae</taxon>
        <taxon>Streptophyta</taxon>
        <taxon>Embryophyta</taxon>
        <taxon>Tracheophyta</taxon>
        <taxon>Spermatophyta</taxon>
        <taxon>Magnoliopsida</taxon>
        <taxon>eudicotyledons</taxon>
        <taxon>Gunneridae</taxon>
        <taxon>Pentapetalae</taxon>
        <taxon>rosids</taxon>
        <taxon>malvids</taxon>
        <taxon>Myrtales</taxon>
        <taxon>Lythraceae</taxon>
        <taxon>Trapa</taxon>
    </lineage>
</organism>
<sequence length="386" mass="41800">MDKTVRLWDMDTQSCLKLFAHNDYVTCIQFNPIDDRYFISGSLDSKVRIWSISRRQVVDWTDVHEMVTAACYTPDGEGAIIGSHKGSCRIYSTEGINFIYYHHCSSSLSYNCKLNQTSQMDVANKKKSQAKKITGLQFSPSNPSEVLITSADSRVRIVEGADITQKFRGFKNTSSQIAASFTQDGKYIVSASEDSNVYVWKHEEGKSKSVRNIQSYENFQCKDVSVAIPWPGSIRGEPSLPPMGTQSKHHSKRCSAPPSPSPSTGSPTPEESAGPNIVSKRQLPPLPKNPNAVDKMATPPEEDADAQLSRLDPAAGTGESFGSASVGNGSDPPSILSSANPSSGSWSSSWSWLDGGSSNGAMQATAWGMVVVTAGPRRVGPNLFST</sequence>
<dbReference type="AlphaFoldDB" id="A0AAN7KP97"/>
<accession>A0AAN7KP97</accession>
<evidence type="ECO:0000313" key="5">
    <source>
        <dbReference type="EMBL" id="KAK4773398.1"/>
    </source>
</evidence>
<feature type="repeat" description="WD" evidence="3">
    <location>
        <begin position="18"/>
        <end position="60"/>
    </location>
</feature>
<evidence type="ECO:0000256" key="1">
    <source>
        <dbReference type="ARBA" id="ARBA00022574"/>
    </source>
</evidence>
<dbReference type="PANTHER" id="PTHR14221">
    <property type="entry name" value="WD REPEAT DOMAIN 44"/>
    <property type="match status" value="1"/>
</dbReference>
<feature type="repeat" description="WD" evidence="3">
    <location>
        <begin position="1"/>
        <end position="18"/>
    </location>
</feature>
<dbReference type="InterPro" id="IPR001680">
    <property type="entry name" value="WD40_rpt"/>
</dbReference>
<keyword evidence="2" id="KW-0677">Repeat</keyword>
<dbReference type="SMART" id="SM00320">
    <property type="entry name" value="WD40"/>
    <property type="match status" value="4"/>
</dbReference>
<dbReference type="PANTHER" id="PTHR14221:SF41">
    <property type="entry name" value="TRANSDUCIN_WD40 REPEAT-LIKE SUPERFAMILY PROTEIN"/>
    <property type="match status" value="1"/>
</dbReference>
<feature type="repeat" description="WD" evidence="3">
    <location>
        <begin position="180"/>
        <end position="210"/>
    </location>
</feature>
<evidence type="ECO:0000256" key="2">
    <source>
        <dbReference type="ARBA" id="ARBA00022737"/>
    </source>
</evidence>
<protein>
    <recommendedName>
        <fullName evidence="7">WD repeat-containing protein 44</fullName>
    </recommendedName>
</protein>
<keyword evidence="1 3" id="KW-0853">WD repeat</keyword>
<proteinExistence type="predicted"/>
<feature type="region of interest" description="Disordered" evidence="4">
    <location>
        <begin position="230"/>
        <end position="361"/>
    </location>
</feature>
<dbReference type="InterPro" id="IPR015943">
    <property type="entry name" value="WD40/YVTN_repeat-like_dom_sf"/>
</dbReference>
<dbReference type="Gene3D" id="2.130.10.10">
    <property type="entry name" value="YVTN repeat-like/Quinoprotein amine dehydrogenase"/>
    <property type="match status" value="1"/>
</dbReference>
<dbReference type="PROSITE" id="PS50294">
    <property type="entry name" value="WD_REPEATS_REGION"/>
    <property type="match status" value="1"/>
</dbReference>
<dbReference type="InterPro" id="IPR036322">
    <property type="entry name" value="WD40_repeat_dom_sf"/>
</dbReference>
<name>A0AAN7KP97_9MYRT</name>
<gene>
    <name evidence="5" type="ORF">SAY87_028417</name>
</gene>
<dbReference type="EMBL" id="JAXIOK010000004">
    <property type="protein sequence ID" value="KAK4773398.1"/>
    <property type="molecule type" value="Genomic_DNA"/>
</dbReference>
<feature type="compositionally biased region" description="Low complexity" evidence="4">
    <location>
        <begin position="337"/>
        <end position="356"/>
    </location>
</feature>
<reference evidence="5 6" key="1">
    <citation type="journal article" date="2023" name="Hortic Res">
        <title>Pangenome of water caltrop reveals structural variations and asymmetric subgenome divergence after allopolyploidization.</title>
        <authorList>
            <person name="Zhang X."/>
            <person name="Chen Y."/>
            <person name="Wang L."/>
            <person name="Yuan Y."/>
            <person name="Fang M."/>
            <person name="Shi L."/>
            <person name="Lu R."/>
            <person name="Comes H.P."/>
            <person name="Ma Y."/>
            <person name="Chen Y."/>
            <person name="Huang G."/>
            <person name="Zhou Y."/>
            <person name="Zheng Z."/>
            <person name="Qiu Y."/>
        </authorList>
    </citation>
    <scope>NUCLEOTIDE SEQUENCE [LARGE SCALE GENOMIC DNA]</scope>
    <source>
        <tissue evidence="5">Roots</tissue>
    </source>
</reference>
<evidence type="ECO:0000256" key="4">
    <source>
        <dbReference type="SAM" id="MobiDB-lite"/>
    </source>
</evidence>
<evidence type="ECO:0000313" key="6">
    <source>
        <dbReference type="Proteomes" id="UP001345219"/>
    </source>
</evidence>
<dbReference type="PROSITE" id="PS50082">
    <property type="entry name" value="WD_REPEATS_2"/>
    <property type="match status" value="3"/>
</dbReference>
<keyword evidence="6" id="KW-1185">Reference proteome</keyword>
<evidence type="ECO:0008006" key="7">
    <source>
        <dbReference type="Google" id="ProtNLM"/>
    </source>
</evidence>
<dbReference type="Pfam" id="PF00400">
    <property type="entry name" value="WD40"/>
    <property type="match status" value="2"/>
</dbReference>
<dbReference type="SUPFAM" id="SSF50978">
    <property type="entry name" value="WD40 repeat-like"/>
    <property type="match status" value="1"/>
</dbReference>
<feature type="compositionally biased region" description="Low complexity" evidence="4">
    <location>
        <begin position="262"/>
        <end position="273"/>
    </location>
</feature>
<dbReference type="Proteomes" id="UP001345219">
    <property type="component" value="Chromosome 22"/>
</dbReference>
<dbReference type="InterPro" id="IPR040324">
    <property type="entry name" value="WDR44/Dgr2"/>
</dbReference>
<comment type="caution">
    <text evidence="5">The sequence shown here is derived from an EMBL/GenBank/DDBJ whole genome shotgun (WGS) entry which is preliminary data.</text>
</comment>
<evidence type="ECO:0000256" key="3">
    <source>
        <dbReference type="PROSITE-ProRule" id="PRU00221"/>
    </source>
</evidence>